<reference evidence="1 2" key="1">
    <citation type="journal article" date="2018" name="J. Microbiol.">
        <title>Bacillus spongiae sp. nov., isolated from sponge of Jeju Island.</title>
        <authorList>
            <person name="Lee G.E."/>
            <person name="Im W.T."/>
            <person name="Park J.S."/>
        </authorList>
    </citation>
    <scope>NUCLEOTIDE SEQUENCE [LARGE SCALE GENOMIC DNA]</scope>
    <source>
        <strain evidence="1 2">135PIL107-10</strain>
    </source>
</reference>
<protein>
    <submittedName>
        <fullName evidence="1">Uncharacterized protein</fullName>
    </submittedName>
</protein>
<keyword evidence="2" id="KW-1185">Reference proteome</keyword>
<evidence type="ECO:0000313" key="1">
    <source>
        <dbReference type="EMBL" id="MEI5908867.1"/>
    </source>
</evidence>
<proteinExistence type="predicted"/>
<comment type="caution">
    <text evidence="1">The sequence shown here is derived from an EMBL/GenBank/DDBJ whole genome shotgun (WGS) entry which is preliminary data.</text>
</comment>
<gene>
    <name evidence="1" type="ORF">WAK64_17600</name>
</gene>
<accession>A0ABU8HHW9</accession>
<dbReference type="Proteomes" id="UP001312865">
    <property type="component" value="Unassembled WGS sequence"/>
</dbReference>
<evidence type="ECO:0000313" key="2">
    <source>
        <dbReference type="Proteomes" id="UP001312865"/>
    </source>
</evidence>
<organism evidence="1 2">
    <name type="scientific">Bacillus spongiae</name>
    <dbReference type="NCBI Taxonomy" id="2683610"/>
    <lineage>
        <taxon>Bacteria</taxon>
        <taxon>Bacillati</taxon>
        <taxon>Bacillota</taxon>
        <taxon>Bacilli</taxon>
        <taxon>Bacillales</taxon>
        <taxon>Bacillaceae</taxon>
        <taxon>Bacillus</taxon>
    </lineage>
</organism>
<sequence>MEIPVSVRLDYWNGKAVTSGWERLDVVVKFKEKGNLFRTKLCKTIATKFNYVHAGLLQNENNRYETEDEYYEEVEYYLNSQESVIKVAEEMINKYFEDHQEKDGHGYEIKEITRKINKFPKLKVNVKVQ</sequence>
<dbReference type="EMBL" id="JBBAXC010000017">
    <property type="protein sequence ID" value="MEI5908867.1"/>
    <property type="molecule type" value="Genomic_DNA"/>
</dbReference>
<name>A0ABU8HHW9_9BACI</name>
<dbReference type="RefSeq" id="WP_336588315.1">
    <property type="nucleotide sequence ID" value="NZ_JBBAXC010000017.1"/>
</dbReference>